<evidence type="ECO:0000313" key="3">
    <source>
        <dbReference type="Proteomes" id="UP001295684"/>
    </source>
</evidence>
<dbReference type="EMBL" id="CAMPGE010002982">
    <property type="protein sequence ID" value="CAI2361801.1"/>
    <property type="molecule type" value="Genomic_DNA"/>
</dbReference>
<comment type="caution">
    <text evidence="2">The sequence shown here is derived from an EMBL/GenBank/DDBJ whole genome shotgun (WGS) entry which is preliminary data.</text>
</comment>
<evidence type="ECO:0000256" key="1">
    <source>
        <dbReference type="SAM" id="MobiDB-lite"/>
    </source>
</evidence>
<feature type="compositionally biased region" description="Polar residues" evidence="1">
    <location>
        <begin position="359"/>
        <end position="375"/>
    </location>
</feature>
<evidence type="ECO:0000313" key="2">
    <source>
        <dbReference type="EMBL" id="CAI2361801.1"/>
    </source>
</evidence>
<feature type="compositionally biased region" description="Basic residues" evidence="1">
    <location>
        <begin position="145"/>
        <end position="164"/>
    </location>
</feature>
<keyword evidence="3" id="KW-1185">Reference proteome</keyword>
<protein>
    <submittedName>
        <fullName evidence="2">Uncharacterized protein</fullName>
    </submittedName>
</protein>
<name>A0AAD1X8N6_EUPCR</name>
<accession>A0AAD1X8N6</accession>
<feature type="region of interest" description="Disordered" evidence="1">
    <location>
        <begin position="359"/>
        <end position="384"/>
    </location>
</feature>
<reference evidence="2" key="1">
    <citation type="submission" date="2023-07" db="EMBL/GenBank/DDBJ databases">
        <authorList>
            <consortium name="AG Swart"/>
            <person name="Singh M."/>
            <person name="Singh A."/>
            <person name="Seah K."/>
            <person name="Emmerich C."/>
        </authorList>
    </citation>
    <scope>NUCLEOTIDE SEQUENCE</scope>
    <source>
        <strain evidence="2">DP1</strain>
    </source>
</reference>
<dbReference type="Proteomes" id="UP001295684">
    <property type="component" value="Unassembled WGS sequence"/>
</dbReference>
<proteinExistence type="predicted"/>
<gene>
    <name evidence="2" type="ORF">ECRASSUSDP1_LOCUS3114</name>
</gene>
<sequence>MDWSDFSEMKQKINDFWEVLFKDYTEPYMSKYHKQIFKQIMKKVFEERSAQIKKAKLECNNFQHDSDNNNMVSSLYRILDAYNLDNNDLDYVAYKKYLLKLANLEQKVRVEDLQDRKKMKRTHLNKRLSMVSPKWYQRLASPDKKKAKTKNKLKGQKKYKRRSACKHKGENKVIQVRRNCEELEKDSMHEDIKDSRKCCLLNLNLRVTRDQYFDYLLANDPTFCGFKKVENKLGQVIDETDIEVSQHSSQSTFKMNDYIIQTQRTEKEPELGAPFMINYGIKENNLRFHEDAEGGIDKTESNFVEIAEETPKISFAADNSQIDTGENKDENSCKEKGLNHLKRKFKKRNVISALTRKTNSFSRTRPSTASVNASRRAQEIPPRGNNLRSVSVITERVRLKSAKRRPKTGKQRRSVPILPAWADSVAQAKLDPNYKDFEIINNCIRKCDQSLRVTRGQKKLVKKIHKRLKSELTEHKESIEKTKKVLTLGKKYVDSCVRQFRRDKKAFIYGKDPSKAHYIQDRGKGVFTTMERISKLNPKYIGMMKDMKKRIDEKDHNLLLF</sequence>
<organism evidence="2 3">
    <name type="scientific">Euplotes crassus</name>
    <dbReference type="NCBI Taxonomy" id="5936"/>
    <lineage>
        <taxon>Eukaryota</taxon>
        <taxon>Sar</taxon>
        <taxon>Alveolata</taxon>
        <taxon>Ciliophora</taxon>
        <taxon>Intramacronucleata</taxon>
        <taxon>Spirotrichea</taxon>
        <taxon>Hypotrichia</taxon>
        <taxon>Euplotida</taxon>
        <taxon>Euplotidae</taxon>
        <taxon>Moneuplotes</taxon>
    </lineage>
</organism>
<feature type="region of interest" description="Disordered" evidence="1">
    <location>
        <begin position="141"/>
        <end position="164"/>
    </location>
</feature>
<dbReference type="AlphaFoldDB" id="A0AAD1X8N6"/>